<dbReference type="GO" id="GO:0005948">
    <property type="term" value="C:acetolactate synthase complex"/>
    <property type="evidence" value="ECO:0007669"/>
    <property type="project" value="TreeGrafter"/>
</dbReference>
<feature type="domain" description="Thiamine pyrophosphate enzyme TPP-binding" evidence="6">
    <location>
        <begin position="392"/>
        <end position="536"/>
    </location>
</feature>
<evidence type="ECO:0000259" key="6">
    <source>
        <dbReference type="Pfam" id="PF02775"/>
    </source>
</evidence>
<dbReference type="Pfam" id="PF00205">
    <property type="entry name" value="TPP_enzyme_M"/>
    <property type="match status" value="1"/>
</dbReference>
<dbReference type="PANTHER" id="PTHR18968:SF166">
    <property type="entry name" value="2-HYDROXYACYL-COA LYASE 2"/>
    <property type="match status" value="1"/>
</dbReference>
<evidence type="ECO:0000256" key="4">
    <source>
        <dbReference type="RuleBase" id="RU362132"/>
    </source>
</evidence>
<evidence type="ECO:0000259" key="7">
    <source>
        <dbReference type="Pfam" id="PF02776"/>
    </source>
</evidence>
<dbReference type="RefSeq" id="WP_173942378.1">
    <property type="nucleotide sequence ID" value="NZ_CBCSCD010000003.1"/>
</dbReference>
<accession>A0A6M9PQS5</accession>
<dbReference type="GO" id="GO:0050660">
    <property type="term" value="F:flavin adenine dinucleotide binding"/>
    <property type="evidence" value="ECO:0007669"/>
    <property type="project" value="TreeGrafter"/>
</dbReference>
<keyword evidence="3 4" id="KW-0786">Thiamine pyrophosphate</keyword>
<gene>
    <name evidence="8" type="ORF">DCO16_03555</name>
</gene>
<dbReference type="GO" id="GO:0003984">
    <property type="term" value="F:acetolactate synthase activity"/>
    <property type="evidence" value="ECO:0007669"/>
    <property type="project" value="TreeGrafter"/>
</dbReference>
<organism evidence="8 9">
    <name type="scientific">Polynucleobacter antarcticus</name>
    <dbReference type="NCBI Taxonomy" id="1743162"/>
    <lineage>
        <taxon>Bacteria</taxon>
        <taxon>Pseudomonadati</taxon>
        <taxon>Pseudomonadota</taxon>
        <taxon>Betaproteobacteria</taxon>
        <taxon>Burkholderiales</taxon>
        <taxon>Burkholderiaceae</taxon>
        <taxon>Polynucleobacter</taxon>
    </lineage>
</organism>
<feature type="domain" description="Thiamine pyrophosphate enzyme N-terminal TPP-binding" evidence="7">
    <location>
        <begin position="5"/>
        <end position="120"/>
    </location>
</feature>
<dbReference type="InterPro" id="IPR012000">
    <property type="entry name" value="Thiamin_PyroP_enz_cen_dom"/>
</dbReference>
<name>A0A6M9PQS5_9BURK</name>
<dbReference type="FunFam" id="3.40.50.970:FF:000007">
    <property type="entry name" value="Acetolactate synthase"/>
    <property type="match status" value="1"/>
</dbReference>
<comment type="similarity">
    <text evidence="2 4">Belongs to the TPP enzyme family.</text>
</comment>
<dbReference type="SUPFAM" id="SSF52518">
    <property type="entry name" value="Thiamin diphosphate-binding fold (THDP-binding)"/>
    <property type="match status" value="2"/>
</dbReference>
<keyword evidence="9" id="KW-1185">Reference proteome</keyword>
<dbReference type="InterPro" id="IPR029035">
    <property type="entry name" value="DHS-like_NAD/FAD-binding_dom"/>
</dbReference>
<dbReference type="CDD" id="cd07035">
    <property type="entry name" value="TPP_PYR_POX_like"/>
    <property type="match status" value="1"/>
</dbReference>
<dbReference type="InterPro" id="IPR029061">
    <property type="entry name" value="THDP-binding"/>
</dbReference>
<dbReference type="AlphaFoldDB" id="A0A6M9PQS5"/>
<comment type="cofactor">
    <cofactor evidence="1">
        <name>thiamine diphosphate</name>
        <dbReference type="ChEBI" id="CHEBI:58937"/>
    </cofactor>
</comment>
<evidence type="ECO:0000256" key="2">
    <source>
        <dbReference type="ARBA" id="ARBA00007812"/>
    </source>
</evidence>
<dbReference type="Pfam" id="PF02775">
    <property type="entry name" value="TPP_enzyme_C"/>
    <property type="match status" value="1"/>
</dbReference>
<reference evidence="8 9" key="1">
    <citation type="submission" date="2018-04" db="EMBL/GenBank/DDBJ databases">
        <title>Polynucleobacter sp. LimPoW16 genome.</title>
        <authorList>
            <person name="Hahn M.W."/>
        </authorList>
    </citation>
    <scope>NUCLEOTIDE SEQUENCE [LARGE SCALE GENOMIC DNA]</scope>
    <source>
        <strain evidence="8 9">LimPoW16</strain>
    </source>
</reference>
<dbReference type="GO" id="GO:0030976">
    <property type="term" value="F:thiamine pyrophosphate binding"/>
    <property type="evidence" value="ECO:0007669"/>
    <property type="project" value="InterPro"/>
</dbReference>
<dbReference type="Pfam" id="PF02776">
    <property type="entry name" value="TPP_enzyme_N"/>
    <property type="match status" value="1"/>
</dbReference>
<evidence type="ECO:0000259" key="5">
    <source>
        <dbReference type="Pfam" id="PF00205"/>
    </source>
</evidence>
<protein>
    <submittedName>
        <fullName evidence="8">Acetolactate synthase</fullName>
    </submittedName>
</protein>
<dbReference type="Gene3D" id="3.40.50.1220">
    <property type="entry name" value="TPP-binding domain"/>
    <property type="match status" value="1"/>
</dbReference>
<sequence length="552" mass="58875">MIPKRGADFLVEAFEKQGITTVFTLSGNHIMPIFDALIGRDIQLIHTRHEASTVHMADCWARLKHEVGIAMVTGGPGHANAVSALYTALMAESPVVLLSGHAPNTQIGRGAFQEMRQAEMCAPVCKASWTCAGPEFLAADFKLACAIALSGRPGPVHLSLPSDALEDSSQKTQSTIASPDAPSLNVLKVKEPSAAVCESITAALQSAKRPLILCGPSGAHTFSAELALLENALHIPTIAMESPRGLADPSLGSFSEVIEQADVILLLNKRSDFTMKFLSAPPFAKNVSFIQLDSDLDEIERTKIAAQNRLPLSVQADLLPSINGLLQAVSEKKSTSHNESAWYDFVKSAVRYRPAEWATLKSLQDNVVHPVNALLPLQVILDSHPDSVLVSDGGEIGQWAQACLHAPNRILNGVAGSIGSSLPFAIAAALAKKDVPVVAVLGDGTFGFHSSEIDTAVRYQAPFLAVIGNDACWNAEYQIQVREYGTARALGCELLPSTRYDQVCMAFGGVGELVNTHDQVLPAALRLHHAKLPACLNILIEGAPAPNLKRPS</sequence>
<evidence type="ECO:0000313" key="9">
    <source>
        <dbReference type="Proteomes" id="UP000500806"/>
    </source>
</evidence>
<dbReference type="InterPro" id="IPR012001">
    <property type="entry name" value="Thiamin_PyroP_enz_TPP-bd_dom"/>
</dbReference>
<dbReference type="KEGG" id="pani:DCO16_03555"/>
<dbReference type="Gene3D" id="3.40.50.970">
    <property type="match status" value="2"/>
</dbReference>
<evidence type="ECO:0000256" key="1">
    <source>
        <dbReference type="ARBA" id="ARBA00001964"/>
    </source>
</evidence>
<dbReference type="GO" id="GO:0000287">
    <property type="term" value="F:magnesium ion binding"/>
    <property type="evidence" value="ECO:0007669"/>
    <property type="project" value="InterPro"/>
</dbReference>
<evidence type="ECO:0000313" key="8">
    <source>
        <dbReference type="EMBL" id="QKM62232.1"/>
    </source>
</evidence>
<dbReference type="Proteomes" id="UP000500806">
    <property type="component" value="Chromosome"/>
</dbReference>
<dbReference type="SUPFAM" id="SSF52467">
    <property type="entry name" value="DHS-like NAD/FAD-binding domain"/>
    <property type="match status" value="1"/>
</dbReference>
<dbReference type="PANTHER" id="PTHR18968">
    <property type="entry name" value="THIAMINE PYROPHOSPHATE ENZYMES"/>
    <property type="match status" value="1"/>
</dbReference>
<dbReference type="GO" id="GO:0009097">
    <property type="term" value="P:isoleucine biosynthetic process"/>
    <property type="evidence" value="ECO:0007669"/>
    <property type="project" value="TreeGrafter"/>
</dbReference>
<dbReference type="CDD" id="cd02004">
    <property type="entry name" value="TPP_BZL_OCoD_HPCL"/>
    <property type="match status" value="1"/>
</dbReference>
<proteinExistence type="inferred from homology"/>
<dbReference type="GO" id="GO:0009099">
    <property type="term" value="P:L-valine biosynthetic process"/>
    <property type="evidence" value="ECO:0007669"/>
    <property type="project" value="TreeGrafter"/>
</dbReference>
<dbReference type="InterPro" id="IPR045229">
    <property type="entry name" value="TPP_enz"/>
</dbReference>
<dbReference type="EMBL" id="CP028941">
    <property type="protein sequence ID" value="QKM62232.1"/>
    <property type="molecule type" value="Genomic_DNA"/>
</dbReference>
<dbReference type="InterPro" id="IPR011766">
    <property type="entry name" value="TPP_enzyme_TPP-bd"/>
</dbReference>
<evidence type="ECO:0000256" key="3">
    <source>
        <dbReference type="ARBA" id="ARBA00023052"/>
    </source>
</evidence>
<feature type="domain" description="Thiamine pyrophosphate enzyme central" evidence="5">
    <location>
        <begin position="199"/>
        <end position="304"/>
    </location>
</feature>